<dbReference type="AlphaFoldDB" id="A0AAD4E305"/>
<dbReference type="GeneID" id="64671514"/>
<protein>
    <submittedName>
        <fullName evidence="2">Uncharacterized protein</fullName>
    </submittedName>
</protein>
<feature type="region of interest" description="Disordered" evidence="1">
    <location>
        <begin position="1"/>
        <end position="92"/>
    </location>
</feature>
<evidence type="ECO:0000256" key="1">
    <source>
        <dbReference type="SAM" id="MobiDB-lite"/>
    </source>
</evidence>
<evidence type="ECO:0000313" key="3">
    <source>
        <dbReference type="Proteomes" id="UP001195769"/>
    </source>
</evidence>
<reference evidence="2" key="1">
    <citation type="journal article" date="2020" name="New Phytol.">
        <title>Comparative genomics reveals dynamic genome evolution in host specialist ectomycorrhizal fungi.</title>
        <authorList>
            <person name="Lofgren L.A."/>
            <person name="Nguyen N.H."/>
            <person name="Vilgalys R."/>
            <person name="Ruytinx J."/>
            <person name="Liao H.L."/>
            <person name="Branco S."/>
            <person name="Kuo A."/>
            <person name="LaButti K."/>
            <person name="Lipzen A."/>
            <person name="Andreopoulos W."/>
            <person name="Pangilinan J."/>
            <person name="Riley R."/>
            <person name="Hundley H."/>
            <person name="Na H."/>
            <person name="Barry K."/>
            <person name="Grigoriev I.V."/>
            <person name="Stajich J.E."/>
            <person name="Kennedy P.G."/>
        </authorList>
    </citation>
    <scope>NUCLEOTIDE SEQUENCE</scope>
    <source>
        <strain evidence="2">FC203</strain>
    </source>
</reference>
<evidence type="ECO:0000313" key="2">
    <source>
        <dbReference type="EMBL" id="KAG1897559.1"/>
    </source>
</evidence>
<keyword evidence="3" id="KW-1185">Reference proteome</keyword>
<comment type="caution">
    <text evidence="2">The sequence shown here is derived from an EMBL/GenBank/DDBJ whole genome shotgun (WGS) entry which is preliminary data.</text>
</comment>
<accession>A0AAD4E305</accession>
<name>A0AAD4E305_9AGAM</name>
<dbReference type="Proteomes" id="UP001195769">
    <property type="component" value="Unassembled WGS sequence"/>
</dbReference>
<gene>
    <name evidence="2" type="ORF">F5891DRAFT_982533</name>
</gene>
<organism evidence="2 3">
    <name type="scientific">Suillus fuscotomentosus</name>
    <dbReference type="NCBI Taxonomy" id="1912939"/>
    <lineage>
        <taxon>Eukaryota</taxon>
        <taxon>Fungi</taxon>
        <taxon>Dikarya</taxon>
        <taxon>Basidiomycota</taxon>
        <taxon>Agaricomycotina</taxon>
        <taxon>Agaricomycetes</taxon>
        <taxon>Agaricomycetidae</taxon>
        <taxon>Boletales</taxon>
        <taxon>Suillineae</taxon>
        <taxon>Suillaceae</taxon>
        <taxon>Suillus</taxon>
    </lineage>
</organism>
<feature type="compositionally biased region" description="Polar residues" evidence="1">
    <location>
        <begin position="71"/>
        <end position="92"/>
    </location>
</feature>
<proteinExistence type="predicted"/>
<sequence length="933" mass="103897">MDLAAAASYDEKPTSSQVLPPYPYMPTTLQASRDKLKLYSPSNSPPSSPPSIGISELGSMASEDEDDNFPVTPNSKRSQASGKKIHSCNQYSEGMSTKDQEALLTHVKNMSKHSFHCAIHYKEAVRETLRMEYLYRGWLLETSRRLNVFDKSLHHEMDLELGKAEQELQWLVHVLVGQTEPLRAAATHQDPGVHLEYLTAARDGTRRALDHADAEIAVLKQFPIGDSDDKSEAIRVTAVPRTCHNAELIMITLKTFDHSSHQFQDLMDKLVAVMVIVHLIPPLPGLVLIMTGPGQQTLRPGSTSSAYSIIINKRNISLQVVVVTVIPQVTFTYDQGDHNDRPPVLPHFERCGSVMQMQTLQPPQPTFSGYYQGSLTQAVPPAPAPAAPSDHSRSVTPTVYTPQSTLVIALGGHQGDPSHRDNVHLPPPVTIPSHHRHSVTQMHTPQTTFDDYQGNAPQNLPIPSDHSRSMCTPQSTLGNYQGNAALVPIIPPDLSRSHSLYTPFGPYPGAMQTLIPSNWLPSLPPNPHSGVASAAQMNAPPPTLNDYDGSLLSSVMVPSQDLRPSDLALRLQPPPAFADYRRSFAAPVMSMDGISSLPSVAPDDVQPLTILTPPIYLSSQTSEKRKGDWRFIEHSGPRRKMFKTPSLEPSDPVTTESMPHIHFPPLEYQENLSPHEGFVLAAREQLIWDAVNDCAMIRRSERESLAQVALANAVNDCLEKTYNIRPDSAESVKKTVKDFGQRWAAKNAGSLYMKLSAPPKLIMAACKEMAFIVIDRAYDLRPSLWSNTAESKLKQVKIKDLIGDVMWPLKFIFKKDEITDQWMAFEHNAILDVVISVVRKLNYWDYIYDLDNLYCTAAAAIYCVLTQFSSGWFNRAVDFMAESFKFMYDLLMGHIINVIKKDESLAKRWVDVKAYTTTRLSDLCPRRDSNTSS</sequence>
<dbReference type="EMBL" id="JABBWK010000045">
    <property type="protein sequence ID" value="KAG1897559.1"/>
    <property type="molecule type" value="Genomic_DNA"/>
</dbReference>
<dbReference type="RefSeq" id="XP_041223135.1">
    <property type="nucleotide sequence ID" value="XM_041377216.1"/>
</dbReference>